<evidence type="ECO:0000313" key="3">
    <source>
        <dbReference type="Proteomes" id="UP000241546"/>
    </source>
</evidence>
<dbReference type="Gene3D" id="3.30.710.10">
    <property type="entry name" value="Potassium Channel Kv1.1, Chain A"/>
    <property type="match status" value="1"/>
</dbReference>
<dbReference type="Pfam" id="PF00651">
    <property type="entry name" value="BTB"/>
    <property type="match status" value="1"/>
</dbReference>
<organism evidence="2 3">
    <name type="scientific">Trichoderma citrinoviride</name>
    <dbReference type="NCBI Taxonomy" id="58853"/>
    <lineage>
        <taxon>Eukaryota</taxon>
        <taxon>Fungi</taxon>
        <taxon>Dikarya</taxon>
        <taxon>Ascomycota</taxon>
        <taxon>Pezizomycotina</taxon>
        <taxon>Sordariomycetes</taxon>
        <taxon>Hypocreomycetidae</taxon>
        <taxon>Hypocreales</taxon>
        <taxon>Hypocreaceae</taxon>
        <taxon>Trichoderma</taxon>
    </lineage>
</organism>
<dbReference type="PANTHER" id="PTHR47843:SF5">
    <property type="entry name" value="BTB_POZ DOMAIN PROTEIN"/>
    <property type="match status" value="1"/>
</dbReference>
<feature type="domain" description="BTB" evidence="1">
    <location>
        <begin position="27"/>
        <end position="93"/>
    </location>
</feature>
<proteinExistence type="predicted"/>
<dbReference type="AlphaFoldDB" id="A0A2T4B9B1"/>
<dbReference type="PROSITE" id="PS50097">
    <property type="entry name" value="BTB"/>
    <property type="match status" value="1"/>
</dbReference>
<gene>
    <name evidence="2" type="ORF">BBK36DRAFT_1141836</name>
</gene>
<evidence type="ECO:0000313" key="2">
    <source>
        <dbReference type="EMBL" id="PTB65915.1"/>
    </source>
</evidence>
<dbReference type="EMBL" id="KZ680214">
    <property type="protein sequence ID" value="PTB65915.1"/>
    <property type="molecule type" value="Genomic_DNA"/>
</dbReference>
<dbReference type="OrthoDB" id="6359816at2759"/>
<protein>
    <recommendedName>
        <fullName evidence="1">BTB domain-containing protein</fullName>
    </recommendedName>
</protein>
<reference evidence="3" key="1">
    <citation type="submission" date="2016-07" db="EMBL/GenBank/DDBJ databases">
        <title>Multiple horizontal gene transfer events from other fungi enriched the ability of initially mycotrophic Trichoderma (Ascomycota) to feed on dead plant biomass.</title>
        <authorList>
            <consortium name="DOE Joint Genome Institute"/>
            <person name="Atanasova L."/>
            <person name="Chenthamara K."/>
            <person name="Zhang J."/>
            <person name="Grujic M."/>
            <person name="Henrissat B."/>
            <person name="Kuo A."/>
            <person name="Aerts A."/>
            <person name="Salamov A."/>
            <person name="Lipzen A."/>
            <person name="Labutti K."/>
            <person name="Barry K."/>
            <person name="Miao Y."/>
            <person name="Rahimi M.J."/>
            <person name="Shen Q."/>
            <person name="Grigoriev I.V."/>
            <person name="Kubicek C.P."/>
            <person name="Druzhinina I.S."/>
        </authorList>
    </citation>
    <scope>NUCLEOTIDE SEQUENCE [LARGE SCALE GENOMIC DNA]</scope>
    <source>
        <strain evidence="3">TUCIM 6016</strain>
    </source>
</reference>
<keyword evidence="3" id="KW-1185">Reference proteome</keyword>
<dbReference type="GeneID" id="36601600"/>
<dbReference type="InterPro" id="IPR011333">
    <property type="entry name" value="SKP1/BTB/POZ_sf"/>
</dbReference>
<sequence length="241" mass="27112">MAQSGLPLHSSELCIRLASAQKNGELCDLVLACDGQTIPVHKNIVCLQSPVIKAACTGQFEEASGIYEIKDCSFDTVQRMVDYFYTGDYQHKAPDEADKVHEIVVHLTMFGLADMYLIDGLLALAETKFREAVKAESMVSVLFLHVKRVYDLQCDSSEVLREIMVEQLRERIPGMDETKQTFMKSLFHEIPEFASDIATSFVRRPLTGNTGHCPKCDCAAEKAKEQAKRIAKFESRFRSSY</sequence>
<evidence type="ECO:0000259" key="1">
    <source>
        <dbReference type="PROSITE" id="PS50097"/>
    </source>
</evidence>
<dbReference type="PANTHER" id="PTHR47843">
    <property type="entry name" value="BTB DOMAIN-CONTAINING PROTEIN-RELATED"/>
    <property type="match status" value="1"/>
</dbReference>
<accession>A0A2T4B9B1</accession>
<dbReference type="SMART" id="SM00225">
    <property type="entry name" value="BTB"/>
    <property type="match status" value="1"/>
</dbReference>
<name>A0A2T4B9B1_9HYPO</name>
<dbReference type="CDD" id="cd18186">
    <property type="entry name" value="BTB_POZ_ZBTB_KLHL-like"/>
    <property type="match status" value="1"/>
</dbReference>
<dbReference type="InterPro" id="IPR000210">
    <property type="entry name" value="BTB/POZ_dom"/>
</dbReference>
<dbReference type="SUPFAM" id="SSF54695">
    <property type="entry name" value="POZ domain"/>
    <property type="match status" value="1"/>
</dbReference>
<dbReference type="RefSeq" id="XP_024749235.1">
    <property type="nucleotide sequence ID" value="XM_024893482.1"/>
</dbReference>
<dbReference type="Proteomes" id="UP000241546">
    <property type="component" value="Unassembled WGS sequence"/>
</dbReference>